<dbReference type="GeneID" id="96904225"/>
<dbReference type="SUPFAM" id="SSF57667">
    <property type="entry name" value="beta-beta-alpha zinc fingers"/>
    <property type="match status" value="1"/>
</dbReference>
<evidence type="ECO:0000259" key="6">
    <source>
        <dbReference type="PROSITE" id="PS50157"/>
    </source>
</evidence>
<keyword evidence="1" id="KW-0479">Metal-binding</keyword>
<dbReference type="EMBL" id="HE576757">
    <property type="protein sequence ID" value="CCC70576.1"/>
    <property type="molecule type" value="Genomic_DNA"/>
</dbReference>
<organism evidence="7 8">
    <name type="scientific">Naumovozyma castellii</name>
    <name type="common">Yeast</name>
    <name type="synonym">Saccharomyces castellii</name>
    <dbReference type="NCBI Taxonomy" id="27288"/>
    <lineage>
        <taxon>Eukaryota</taxon>
        <taxon>Fungi</taxon>
        <taxon>Dikarya</taxon>
        <taxon>Ascomycota</taxon>
        <taxon>Saccharomycotina</taxon>
        <taxon>Saccharomycetes</taxon>
        <taxon>Saccharomycetales</taxon>
        <taxon>Saccharomycetaceae</taxon>
        <taxon>Naumovozyma</taxon>
    </lineage>
</organism>
<keyword evidence="2 4" id="KW-0863">Zinc-finger</keyword>
<dbReference type="Gene3D" id="3.30.160.60">
    <property type="entry name" value="Classic Zinc Finger"/>
    <property type="match status" value="2"/>
</dbReference>
<dbReference type="RefSeq" id="XP_003676932.1">
    <property type="nucleotide sequence ID" value="XM_003676884.1"/>
</dbReference>
<dbReference type="AlphaFoldDB" id="G0VGF6"/>
<evidence type="ECO:0000256" key="4">
    <source>
        <dbReference type="PROSITE-ProRule" id="PRU00042"/>
    </source>
</evidence>
<dbReference type="PROSITE" id="PS00028">
    <property type="entry name" value="ZINC_FINGER_C2H2_1"/>
    <property type="match status" value="1"/>
</dbReference>
<dbReference type="Proteomes" id="UP000001640">
    <property type="component" value="Chromosome 6"/>
</dbReference>
<feature type="compositionally biased region" description="Polar residues" evidence="5">
    <location>
        <begin position="11"/>
        <end position="22"/>
    </location>
</feature>
<dbReference type="KEGG" id="ncs:NCAS_0F00920"/>
<dbReference type="OMA" id="NITRHYK"/>
<dbReference type="Pfam" id="PF00096">
    <property type="entry name" value="zf-C2H2"/>
    <property type="match status" value="1"/>
</dbReference>
<keyword evidence="3" id="KW-0862">Zinc</keyword>
<dbReference type="PANTHER" id="PTHR23235:SF120">
    <property type="entry name" value="KRUPPEL-LIKE FACTOR 15"/>
    <property type="match status" value="1"/>
</dbReference>
<gene>
    <name evidence="7" type="primary">NCAS0F00920</name>
    <name evidence="7" type="ordered locus">NCAS_0F00920</name>
</gene>
<dbReference type="HOGENOM" id="CLU_783231_0_0_1"/>
<feature type="domain" description="C2H2-type" evidence="6">
    <location>
        <begin position="296"/>
        <end position="323"/>
    </location>
</feature>
<evidence type="ECO:0000313" key="8">
    <source>
        <dbReference type="Proteomes" id="UP000001640"/>
    </source>
</evidence>
<dbReference type="OrthoDB" id="6077919at2759"/>
<sequence>MLSQEKPDSTAKGNSSDPNTSMVLSLKTSASNDTVALTNQSNDRIRHTRKRTLPSFNEGFSNILPERETNTNVSLQKMERQAITNYIHVNPAQYPNQSVPMQQIARSKINFRNTNQMNYSTNQFPPPSNQNQNILQTTSLPLVPCIFVPNVPYMPSKHSIATANYYPIPQFIHSNNEIKIPPPLPQLPSQFPNQQPTIITNDIPKAPINSPSLMELPLPPQNKPKPKNYYNDYYERYLQHIKRRRVNRRDHPQPQPQSKPDPSPDSTALPEVQNDEPTTPKSTSRPSREKKPARIHKCPICDKIVTRSTSLRSHLLIHTGEKPYKCTWPNCDTSSSVKSNITRHYKSHLKSQNQ</sequence>
<proteinExistence type="predicted"/>
<dbReference type="InParanoid" id="G0VGF6"/>
<feature type="compositionally biased region" description="Polar residues" evidence="5">
    <location>
        <begin position="275"/>
        <end position="285"/>
    </location>
</feature>
<dbReference type="InterPro" id="IPR036236">
    <property type="entry name" value="Znf_C2H2_sf"/>
</dbReference>
<dbReference type="InterPro" id="IPR013087">
    <property type="entry name" value="Znf_C2H2_type"/>
</dbReference>
<feature type="region of interest" description="Disordered" evidence="5">
    <location>
        <begin position="202"/>
        <end position="229"/>
    </location>
</feature>
<evidence type="ECO:0000313" key="7">
    <source>
        <dbReference type="EMBL" id="CCC70576.1"/>
    </source>
</evidence>
<dbReference type="SMART" id="SM00355">
    <property type="entry name" value="ZnF_C2H2"/>
    <property type="match status" value="2"/>
</dbReference>
<keyword evidence="8" id="KW-1185">Reference proteome</keyword>
<dbReference type="eggNOG" id="KOG1721">
    <property type="taxonomic scope" value="Eukaryota"/>
</dbReference>
<accession>G0VGF6</accession>
<dbReference type="PROSITE" id="PS50157">
    <property type="entry name" value="ZINC_FINGER_C2H2_2"/>
    <property type="match status" value="2"/>
</dbReference>
<protein>
    <recommendedName>
        <fullName evidence="6">C2H2-type domain-containing protein</fullName>
    </recommendedName>
</protein>
<name>G0VGF6_NAUCA</name>
<feature type="region of interest" description="Disordered" evidence="5">
    <location>
        <begin position="1"/>
        <end position="22"/>
    </location>
</feature>
<evidence type="ECO:0000256" key="3">
    <source>
        <dbReference type="ARBA" id="ARBA00022833"/>
    </source>
</evidence>
<feature type="region of interest" description="Disordered" evidence="5">
    <location>
        <begin position="245"/>
        <end position="295"/>
    </location>
</feature>
<feature type="compositionally biased region" description="Pro residues" evidence="5">
    <location>
        <begin position="253"/>
        <end position="263"/>
    </location>
</feature>
<reference evidence="7 8" key="1">
    <citation type="journal article" date="2011" name="Proc. Natl. Acad. Sci. U.S.A.">
        <title>Evolutionary erosion of yeast sex chromosomes by mating-type switching accidents.</title>
        <authorList>
            <person name="Gordon J.L."/>
            <person name="Armisen D."/>
            <person name="Proux-Wera E."/>
            <person name="Oheigeartaigh S.S."/>
            <person name="Byrne K.P."/>
            <person name="Wolfe K.H."/>
        </authorList>
    </citation>
    <scope>NUCLEOTIDE SEQUENCE [LARGE SCALE GENOMIC DNA]</scope>
    <source>
        <strain evidence="8">ATCC 76901 / BCRC 22586 / CBS 4309 / NBRC 1992 / NRRL Y-12630</strain>
    </source>
</reference>
<dbReference type="GO" id="GO:0000978">
    <property type="term" value="F:RNA polymerase II cis-regulatory region sequence-specific DNA binding"/>
    <property type="evidence" value="ECO:0007669"/>
    <property type="project" value="TreeGrafter"/>
</dbReference>
<evidence type="ECO:0000256" key="5">
    <source>
        <dbReference type="SAM" id="MobiDB-lite"/>
    </source>
</evidence>
<dbReference type="GO" id="GO:0000981">
    <property type="term" value="F:DNA-binding transcription factor activity, RNA polymerase II-specific"/>
    <property type="evidence" value="ECO:0007669"/>
    <property type="project" value="TreeGrafter"/>
</dbReference>
<evidence type="ECO:0000256" key="2">
    <source>
        <dbReference type="ARBA" id="ARBA00022771"/>
    </source>
</evidence>
<dbReference type="GO" id="GO:0008270">
    <property type="term" value="F:zinc ion binding"/>
    <property type="evidence" value="ECO:0007669"/>
    <property type="project" value="UniProtKB-KW"/>
</dbReference>
<reference key="2">
    <citation type="submission" date="2011-08" db="EMBL/GenBank/DDBJ databases">
        <title>Genome sequence of Naumovozyma castellii.</title>
        <authorList>
            <person name="Gordon J.L."/>
            <person name="Armisen D."/>
            <person name="Proux-Wera E."/>
            <person name="OhEigeartaigh S.S."/>
            <person name="Byrne K.P."/>
            <person name="Wolfe K.H."/>
        </authorList>
    </citation>
    <scope>NUCLEOTIDE SEQUENCE</scope>
    <source>
        <strain>Type strain:CBS 4309</strain>
    </source>
</reference>
<dbReference type="PANTHER" id="PTHR23235">
    <property type="entry name" value="KRUEPPEL-LIKE TRANSCRIPTION FACTOR"/>
    <property type="match status" value="1"/>
</dbReference>
<evidence type="ECO:0000256" key="1">
    <source>
        <dbReference type="ARBA" id="ARBA00022723"/>
    </source>
</evidence>
<feature type="domain" description="C2H2-type" evidence="6">
    <location>
        <begin position="324"/>
        <end position="353"/>
    </location>
</feature>